<evidence type="ECO:0000313" key="2">
    <source>
        <dbReference type="EMBL" id="MFC4599229.1"/>
    </source>
</evidence>
<evidence type="ECO:0000313" key="3">
    <source>
        <dbReference type="Proteomes" id="UP001596028"/>
    </source>
</evidence>
<comment type="caution">
    <text evidence="2">The sequence shown here is derived from an EMBL/GenBank/DDBJ whole genome shotgun (WGS) entry which is preliminary data.</text>
</comment>
<dbReference type="Proteomes" id="UP001596028">
    <property type="component" value="Unassembled WGS sequence"/>
</dbReference>
<name>A0ABV9FGC2_9BACL</name>
<sequence length="73" mass="7557">MAAPLYLNVTNGPVSVGSILLGGITSSAALLLGDTESITLSSYFDTPPESLLVSPIAPLPSPQEEEEEEALEL</sequence>
<dbReference type="RefSeq" id="WP_378096607.1">
    <property type="nucleotide sequence ID" value="NZ_JBHSEP010000008.1"/>
</dbReference>
<feature type="compositionally biased region" description="Acidic residues" evidence="1">
    <location>
        <begin position="63"/>
        <end position="73"/>
    </location>
</feature>
<evidence type="ECO:0000256" key="1">
    <source>
        <dbReference type="SAM" id="MobiDB-lite"/>
    </source>
</evidence>
<protein>
    <submittedName>
        <fullName evidence="2">Spore gernimation protein GerPD</fullName>
    </submittedName>
</protein>
<keyword evidence="3" id="KW-1185">Reference proteome</keyword>
<organism evidence="2 3">
    <name type="scientific">Cohnella hongkongensis</name>
    <dbReference type="NCBI Taxonomy" id="178337"/>
    <lineage>
        <taxon>Bacteria</taxon>
        <taxon>Bacillati</taxon>
        <taxon>Bacillota</taxon>
        <taxon>Bacilli</taxon>
        <taxon>Bacillales</taxon>
        <taxon>Paenibacillaceae</taxon>
        <taxon>Cohnella</taxon>
    </lineage>
</organism>
<dbReference type="EMBL" id="JBHSEP010000008">
    <property type="protein sequence ID" value="MFC4599229.1"/>
    <property type="molecule type" value="Genomic_DNA"/>
</dbReference>
<feature type="region of interest" description="Disordered" evidence="1">
    <location>
        <begin position="54"/>
        <end position="73"/>
    </location>
</feature>
<accession>A0ABV9FGC2</accession>
<proteinExistence type="predicted"/>
<gene>
    <name evidence="2" type="ORF">ACFO3S_13335</name>
</gene>
<reference evidence="3" key="1">
    <citation type="journal article" date="2019" name="Int. J. Syst. Evol. Microbiol.">
        <title>The Global Catalogue of Microorganisms (GCM) 10K type strain sequencing project: providing services to taxonomists for standard genome sequencing and annotation.</title>
        <authorList>
            <consortium name="The Broad Institute Genomics Platform"/>
            <consortium name="The Broad Institute Genome Sequencing Center for Infectious Disease"/>
            <person name="Wu L."/>
            <person name="Ma J."/>
        </authorList>
    </citation>
    <scope>NUCLEOTIDE SEQUENCE [LARGE SCALE GENOMIC DNA]</scope>
    <source>
        <strain evidence="3">CCUG 49571</strain>
    </source>
</reference>